<dbReference type="AlphaFoldDB" id="A0A2T4RY04"/>
<evidence type="ECO:0000256" key="1">
    <source>
        <dbReference type="ARBA" id="ARBA00001966"/>
    </source>
</evidence>
<keyword evidence="2" id="KW-0479">Metal-binding</keyword>
<evidence type="ECO:0000256" key="3">
    <source>
        <dbReference type="SAM" id="MobiDB-lite"/>
    </source>
</evidence>
<gene>
    <name evidence="5" type="ORF">BUZ61_19290</name>
</gene>
<sequence>DIPTKSSIMVGLGETIEELHETMDDLRAADVDILTIGQYLQPSRKHLKVEKYYSPLEFGKLRKVAMEKGFKHCQAGPLVRSSYHADEQVNEAAKEKQRIGEEKLNESTEA</sequence>
<dbReference type="GO" id="GO:0051539">
    <property type="term" value="F:4 iron, 4 sulfur cluster binding"/>
    <property type="evidence" value="ECO:0007669"/>
    <property type="project" value="UniProtKB-KW"/>
</dbReference>
<organism evidence="5 6">
    <name type="scientific">Staphylococcus nepalensis</name>
    <dbReference type="NCBI Taxonomy" id="214473"/>
    <lineage>
        <taxon>Bacteria</taxon>
        <taxon>Bacillati</taxon>
        <taxon>Bacillota</taxon>
        <taxon>Bacilli</taxon>
        <taxon>Bacillales</taxon>
        <taxon>Staphylococcaceae</taxon>
        <taxon>Staphylococcus</taxon>
    </lineage>
</organism>
<keyword evidence="2" id="KW-0408">Iron</keyword>
<protein>
    <submittedName>
        <fullName evidence="5">Lipoyl synthase</fullName>
    </submittedName>
</protein>
<feature type="domain" description="Radical SAM core" evidence="4">
    <location>
        <begin position="1"/>
        <end position="71"/>
    </location>
</feature>
<comment type="caution">
    <text evidence="5">The sequence shown here is derived from an EMBL/GenBank/DDBJ whole genome shotgun (WGS) entry which is preliminary data.</text>
</comment>
<keyword evidence="2" id="KW-0004">4Fe-4S</keyword>
<dbReference type="InterPro" id="IPR007197">
    <property type="entry name" value="rSAM"/>
</dbReference>
<dbReference type="PANTHER" id="PTHR10949:SF0">
    <property type="entry name" value="LIPOYL SYNTHASE, MITOCHONDRIAL"/>
    <property type="match status" value="1"/>
</dbReference>
<dbReference type="Proteomes" id="UP000240400">
    <property type="component" value="Unassembled WGS sequence"/>
</dbReference>
<dbReference type="InterPro" id="IPR058240">
    <property type="entry name" value="rSAM_sf"/>
</dbReference>
<dbReference type="SUPFAM" id="SSF102114">
    <property type="entry name" value="Radical SAM enzymes"/>
    <property type="match status" value="1"/>
</dbReference>
<accession>A0A2T4RY04</accession>
<dbReference type="PROSITE" id="PS51918">
    <property type="entry name" value="RADICAL_SAM"/>
    <property type="match status" value="1"/>
</dbReference>
<keyword evidence="2" id="KW-0411">Iron-sulfur</keyword>
<reference evidence="5 6" key="1">
    <citation type="journal article" date="2016" name="Front. Microbiol.">
        <title>Comprehensive Phylogenetic Analysis of Bovine Non-aureus Staphylococci Species Based on Whole-Genome Sequencing.</title>
        <authorList>
            <person name="Naushad S."/>
            <person name="Barkema H.W."/>
            <person name="Luby C."/>
            <person name="Condas L.A."/>
            <person name="Nobrega D.B."/>
            <person name="Carson D.A."/>
            <person name="De Buck J."/>
        </authorList>
    </citation>
    <scope>NUCLEOTIDE SEQUENCE [LARGE SCALE GENOMIC DNA]</scope>
    <source>
        <strain evidence="5 6">SNUC 4337</strain>
    </source>
</reference>
<evidence type="ECO:0000259" key="4">
    <source>
        <dbReference type="PROSITE" id="PS51918"/>
    </source>
</evidence>
<dbReference type="EMBL" id="PZHR01001151">
    <property type="protein sequence ID" value="PTK35513.1"/>
    <property type="molecule type" value="Genomic_DNA"/>
</dbReference>
<evidence type="ECO:0000256" key="2">
    <source>
        <dbReference type="ARBA" id="ARBA00022485"/>
    </source>
</evidence>
<dbReference type="PANTHER" id="PTHR10949">
    <property type="entry name" value="LIPOYL SYNTHASE"/>
    <property type="match status" value="1"/>
</dbReference>
<dbReference type="InterPro" id="IPR003698">
    <property type="entry name" value="Lipoyl_synth"/>
</dbReference>
<evidence type="ECO:0000313" key="5">
    <source>
        <dbReference type="EMBL" id="PTK35513.1"/>
    </source>
</evidence>
<dbReference type="GO" id="GO:0016992">
    <property type="term" value="F:lipoate synthase activity"/>
    <property type="evidence" value="ECO:0007669"/>
    <property type="project" value="InterPro"/>
</dbReference>
<feature type="non-terminal residue" evidence="5">
    <location>
        <position position="1"/>
    </location>
</feature>
<evidence type="ECO:0000313" key="6">
    <source>
        <dbReference type="Proteomes" id="UP000240400"/>
    </source>
</evidence>
<proteinExistence type="predicted"/>
<name>A0A2T4RY04_9STAP</name>
<feature type="region of interest" description="Disordered" evidence="3">
    <location>
        <begin position="84"/>
        <end position="110"/>
    </location>
</feature>
<comment type="cofactor">
    <cofactor evidence="1">
        <name>[4Fe-4S] cluster</name>
        <dbReference type="ChEBI" id="CHEBI:49883"/>
    </cofactor>
</comment>